<sequence length="382" mass="42531">MKLFKVATAFFAAVKSVWTRGNPFAALTALWPTNEEGKYVIQAEGIRLAFTNHGAALTNLWINDTRGEELDIVLGLDDPNGYPKMSSNPWLNGVIGRYAGYMSGPSYQVDDTLYNVTGNAHNGTALFNGGDAGWGRQTWDIAAHIDNSITFVLFDRMWNGFPGVFASCLTHTVTPYQWRIAFGVTPLRRHGPINLSQQAFFNLDGFRANNSTQTIFEHTLHLPSAGLRFAVDEFGIPTGDLLSNKKGQEHDFWSSGRRIGTAGYDETLHLSHKQHANKEDSPVAILSSAHSGITMKLFTDQDALHVHTWDRQHGALQLKKGQGDGDVPQYGAVSLDITDWPDGVNHPEWRNRQTLWGMDGLYTSFVTYEFSVNGQEQEKNRI</sequence>
<dbReference type="InterPro" id="IPR011013">
    <property type="entry name" value="Gal_mutarotase_sf_dom"/>
</dbReference>
<dbReference type="GO" id="GO:0006006">
    <property type="term" value="P:glucose metabolic process"/>
    <property type="evidence" value="ECO:0007669"/>
    <property type="project" value="TreeGrafter"/>
</dbReference>
<accession>A0A5N6U7E8</accession>
<dbReference type="PANTHER" id="PTHR10091">
    <property type="entry name" value="ALDOSE-1-EPIMERASE"/>
    <property type="match status" value="1"/>
</dbReference>
<proteinExistence type="predicted"/>
<dbReference type="SUPFAM" id="SSF74650">
    <property type="entry name" value="Galactose mutarotase-like"/>
    <property type="match status" value="1"/>
</dbReference>
<dbReference type="GO" id="GO:0030246">
    <property type="term" value="F:carbohydrate binding"/>
    <property type="evidence" value="ECO:0007669"/>
    <property type="project" value="InterPro"/>
</dbReference>
<dbReference type="Pfam" id="PF01263">
    <property type="entry name" value="Aldose_epim"/>
    <property type="match status" value="1"/>
</dbReference>
<organism evidence="1 2">
    <name type="scientific">Aspergillus avenaceus</name>
    <dbReference type="NCBI Taxonomy" id="36643"/>
    <lineage>
        <taxon>Eukaryota</taxon>
        <taxon>Fungi</taxon>
        <taxon>Dikarya</taxon>
        <taxon>Ascomycota</taxon>
        <taxon>Pezizomycotina</taxon>
        <taxon>Eurotiomycetes</taxon>
        <taxon>Eurotiomycetidae</taxon>
        <taxon>Eurotiales</taxon>
        <taxon>Aspergillaceae</taxon>
        <taxon>Aspergillus</taxon>
        <taxon>Aspergillus subgen. Circumdati</taxon>
    </lineage>
</organism>
<dbReference type="EMBL" id="ML742033">
    <property type="protein sequence ID" value="KAE8154021.1"/>
    <property type="molecule type" value="Genomic_DNA"/>
</dbReference>
<name>A0A5N6U7E8_ASPAV</name>
<keyword evidence="2" id="KW-1185">Reference proteome</keyword>
<dbReference type="OrthoDB" id="274691at2759"/>
<evidence type="ECO:0000313" key="1">
    <source>
        <dbReference type="EMBL" id="KAE8154021.1"/>
    </source>
</evidence>
<dbReference type="InterPro" id="IPR014718">
    <property type="entry name" value="GH-type_carb-bd"/>
</dbReference>
<protein>
    <submittedName>
        <fullName evidence="1">Galactose mutarotase-like domain-containing protein</fullName>
    </submittedName>
</protein>
<reference evidence="1 2" key="1">
    <citation type="submission" date="2019-04" db="EMBL/GenBank/DDBJ databases">
        <title>Friends and foes A comparative genomics study of 23 Aspergillus species from section Flavi.</title>
        <authorList>
            <consortium name="DOE Joint Genome Institute"/>
            <person name="Kjaerbolling I."/>
            <person name="Vesth T."/>
            <person name="Frisvad J.C."/>
            <person name="Nybo J.L."/>
            <person name="Theobald S."/>
            <person name="Kildgaard S."/>
            <person name="Isbrandt T."/>
            <person name="Kuo A."/>
            <person name="Sato A."/>
            <person name="Lyhne E.K."/>
            <person name="Kogle M.E."/>
            <person name="Wiebenga A."/>
            <person name="Kun R.S."/>
            <person name="Lubbers R.J."/>
            <person name="Makela M.R."/>
            <person name="Barry K."/>
            <person name="Chovatia M."/>
            <person name="Clum A."/>
            <person name="Daum C."/>
            <person name="Haridas S."/>
            <person name="He G."/>
            <person name="LaButti K."/>
            <person name="Lipzen A."/>
            <person name="Mondo S."/>
            <person name="Riley R."/>
            <person name="Salamov A."/>
            <person name="Simmons B.A."/>
            <person name="Magnuson J.K."/>
            <person name="Henrissat B."/>
            <person name="Mortensen U.H."/>
            <person name="Larsen T.O."/>
            <person name="Devries R.P."/>
            <person name="Grigoriev I.V."/>
            <person name="Machida M."/>
            <person name="Baker S.E."/>
            <person name="Andersen M.R."/>
        </authorList>
    </citation>
    <scope>NUCLEOTIDE SEQUENCE [LARGE SCALE GENOMIC DNA]</scope>
    <source>
        <strain evidence="1 2">IBT 18842</strain>
    </source>
</reference>
<dbReference type="InterPro" id="IPR008183">
    <property type="entry name" value="Aldose_1/G6P_1-epimerase"/>
</dbReference>
<dbReference type="PANTHER" id="PTHR10091:SF6">
    <property type="entry name" value="1-EPIMERASE, PUTATIVE (AFU_ORTHOLOGUE AFUA_3G13240)-RELATED"/>
    <property type="match status" value="1"/>
</dbReference>
<gene>
    <name evidence="1" type="ORF">BDV25DRAFT_148497</name>
</gene>
<evidence type="ECO:0000313" key="2">
    <source>
        <dbReference type="Proteomes" id="UP000325780"/>
    </source>
</evidence>
<dbReference type="AlphaFoldDB" id="A0A5N6U7E8"/>
<dbReference type="GO" id="GO:0004034">
    <property type="term" value="F:aldose 1-epimerase activity"/>
    <property type="evidence" value="ECO:0007669"/>
    <property type="project" value="TreeGrafter"/>
</dbReference>
<dbReference type="GO" id="GO:0033499">
    <property type="term" value="P:galactose catabolic process via UDP-galactose, Leloir pathway"/>
    <property type="evidence" value="ECO:0007669"/>
    <property type="project" value="TreeGrafter"/>
</dbReference>
<dbReference type="Proteomes" id="UP000325780">
    <property type="component" value="Unassembled WGS sequence"/>
</dbReference>
<dbReference type="Gene3D" id="2.70.98.10">
    <property type="match status" value="1"/>
</dbReference>